<comment type="caution">
    <text evidence="21">The sequence shown here is derived from an EMBL/GenBank/DDBJ whole genome shotgun (WGS) entry which is preliminary data.</text>
</comment>
<dbReference type="CDD" id="cd14066">
    <property type="entry name" value="STKc_IRAK"/>
    <property type="match status" value="1"/>
</dbReference>
<evidence type="ECO:0000256" key="13">
    <source>
        <dbReference type="ARBA" id="ARBA00023136"/>
    </source>
</evidence>
<dbReference type="GO" id="GO:0005524">
    <property type="term" value="F:ATP binding"/>
    <property type="evidence" value="ECO:0007669"/>
    <property type="project" value="UniProtKB-UniRule"/>
</dbReference>
<dbReference type="InterPro" id="IPR011009">
    <property type="entry name" value="Kinase-like_dom_sf"/>
</dbReference>
<dbReference type="EC" id="2.7.11.1" evidence="2"/>
<feature type="signal peptide" evidence="19">
    <location>
        <begin position="1"/>
        <end position="22"/>
    </location>
</feature>
<dbReference type="InterPro" id="IPR001611">
    <property type="entry name" value="Leu-rich_rpt"/>
</dbReference>
<keyword evidence="9 16" id="KW-0547">Nucleotide-binding</keyword>
<dbReference type="FunFam" id="3.80.10.10:FF:000542">
    <property type="entry name" value="Leucine-rich repeat protein kinase family protein"/>
    <property type="match status" value="1"/>
</dbReference>
<dbReference type="GO" id="GO:0016020">
    <property type="term" value="C:membrane"/>
    <property type="evidence" value="ECO:0007669"/>
    <property type="project" value="UniProtKB-SubCell"/>
</dbReference>
<evidence type="ECO:0000256" key="5">
    <source>
        <dbReference type="ARBA" id="ARBA00022679"/>
    </source>
</evidence>
<accession>A0AA87ZI45</accession>
<keyword evidence="13 18" id="KW-0472">Membrane</keyword>
<dbReference type="SUPFAM" id="SSF56112">
    <property type="entry name" value="Protein kinase-like (PK-like)"/>
    <property type="match status" value="1"/>
</dbReference>
<dbReference type="InterPro" id="IPR003591">
    <property type="entry name" value="Leu-rich_rpt_typical-subtyp"/>
</dbReference>
<keyword evidence="10" id="KW-0418">Kinase</keyword>
<feature type="region of interest" description="Disordered" evidence="17">
    <location>
        <begin position="924"/>
        <end position="947"/>
    </location>
</feature>
<evidence type="ECO:0000256" key="11">
    <source>
        <dbReference type="ARBA" id="ARBA00022840"/>
    </source>
</evidence>
<evidence type="ECO:0000256" key="12">
    <source>
        <dbReference type="ARBA" id="ARBA00022989"/>
    </source>
</evidence>
<dbReference type="Gene3D" id="1.10.510.10">
    <property type="entry name" value="Transferase(Phosphotransferase) domain 1"/>
    <property type="match status" value="1"/>
</dbReference>
<evidence type="ECO:0000256" key="15">
    <source>
        <dbReference type="ARBA" id="ARBA00023180"/>
    </source>
</evidence>
<evidence type="ECO:0000256" key="7">
    <source>
        <dbReference type="ARBA" id="ARBA00022729"/>
    </source>
</evidence>
<evidence type="ECO:0000256" key="18">
    <source>
        <dbReference type="SAM" id="Phobius"/>
    </source>
</evidence>
<keyword evidence="7 19" id="KW-0732">Signal</keyword>
<dbReference type="FunFam" id="3.30.200.20:FF:000328">
    <property type="entry name" value="Leucine-rich repeat protein kinase family protein"/>
    <property type="match status" value="1"/>
</dbReference>
<dbReference type="AlphaFoldDB" id="A0AA87ZI45"/>
<comment type="subcellular location">
    <subcellularLocation>
        <location evidence="1">Membrane</location>
        <topology evidence="1">Single-pass type I membrane protein</topology>
    </subcellularLocation>
</comment>
<dbReference type="InterPro" id="IPR001245">
    <property type="entry name" value="Ser-Thr/Tyr_kinase_cat_dom"/>
</dbReference>
<dbReference type="GO" id="GO:0004674">
    <property type="term" value="F:protein serine/threonine kinase activity"/>
    <property type="evidence" value="ECO:0007669"/>
    <property type="project" value="UniProtKB-KW"/>
</dbReference>
<evidence type="ECO:0000256" key="1">
    <source>
        <dbReference type="ARBA" id="ARBA00004479"/>
    </source>
</evidence>
<evidence type="ECO:0000256" key="3">
    <source>
        <dbReference type="ARBA" id="ARBA00022527"/>
    </source>
</evidence>
<evidence type="ECO:0000256" key="4">
    <source>
        <dbReference type="ARBA" id="ARBA00022614"/>
    </source>
</evidence>
<keyword evidence="12 18" id="KW-1133">Transmembrane helix</keyword>
<dbReference type="FunFam" id="3.80.10.10:FF:000363">
    <property type="entry name" value="Leucine-rich repeat family protein"/>
    <property type="match status" value="1"/>
</dbReference>
<evidence type="ECO:0000256" key="16">
    <source>
        <dbReference type="PROSITE-ProRule" id="PRU10141"/>
    </source>
</evidence>
<dbReference type="SMART" id="SM00220">
    <property type="entry name" value="S_TKc"/>
    <property type="match status" value="1"/>
</dbReference>
<evidence type="ECO:0000256" key="8">
    <source>
        <dbReference type="ARBA" id="ARBA00022737"/>
    </source>
</evidence>
<feature type="binding site" evidence="16">
    <location>
        <position position="668"/>
    </location>
    <ligand>
        <name>ATP</name>
        <dbReference type="ChEBI" id="CHEBI:30616"/>
    </ligand>
</feature>
<evidence type="ECO:0000259" key="20">
    <source>
        <dbReference type="PROSITE" id="PS50011"/>
    </source>
</evidence>
<dbReference type="SMART" id="SM00369">
    <property type="entry name" value="LRR_TYP"/>
    <property type="match status" value="4"/>
</dbReference>
<sequence>MNQKLQLFLFLIFCSQTLFVTAEYSDFLGLKSLEWENIPPNWKGSDPCGTNWDGIDCTNSRVTSISLSSMRLKGQLSGDIDQLSELQTLDLSYNKDLTGLLPQSIGNLKNLSNLILVGCGFYGQIPGTIGSLQELVFLSLNSNRFTGLIPPSIGNLSKLYWLDLADNSIEGPIPVSDGKTPGLDMLYHCKHFHFGKNMLSGPIPEKLFSSNMTLIHVLFEQNNLTGSIPSTIGLLPNLEVLRLDWNDLEGDVPPSISNLTKVTEMYLSNNQLSGPLPDLTGLNSLTYLDLSNSSFDESEFPSWASTLQSLTTLVMENTQLKGKIPVDLFSLPNLETVELKKNKLNETLGFGTSYSKHLRLVDLQSNYITDIDPAVQKVQIILVDNPICQETGKTASYCQIPVSQSNDNSSYVTEKNNCVETPCSSSDQISSPNCKCAYPYTGTLYFRAPSFSDLGNTTYYKILERSLMSFFQIYTVHADSVALSNPYKDSSHYLVIKLEVFPSSGDRFNRSEISDIDIEVSTESNSSSNTGIIIGAAAGGTALVLLLLLVGVYAFRQKRRAKRATDQSNPFGKTTLVLLVMKQHFVLRQCGWSFSFLNAMHFHPNPVHWDPKAASGRGMPQLQGAKWFTFEEIKKCTNNFSAENNVGSGGYGKVYRGTLPTGELIAIKRSQRESKQGVNEFKNEIELLSRVHHKNLVTLVGFCFDKGEQILIYEYMPNGSLKDSLSEKSGIRLDWVRRLRVALGTARGLAYLHELANPSIIHRDIKSSNVLLDDRLNAKVADFGLSKLLGDSEKDHVTTQVKGTMGYLDPEYYMTQQLTEKSDVYSFGVLMLELITAKKPIDKGKYIVREVRMEMDKTKDLYNLHDFLDSTIGLGTRLNGFEQFVDLAMRCVEDAGVDRPTMSDVVKEIEAIMQLAGLNPNADSASASASYEEANKATPKHPYNQETESFDHSDIIGTNISCVASHGASSARDGSQLRELPISLCGAGFIRS</sequence>
<evidence type="ECO:0000256" key="17">
    <source>
        <dbReference type="SAM" id="MobiDB-lite"/>
    </source>
</evidence>
<dbReference type="PANTHER" id="PTHR45974:SF266">
    <property type="entry name" value="LEUCINE-RICH REPEAT RECEPTOR PROTEIN KINASE HPCA1"/>
    <property type="match status" value="1"/>
</dbReference>
<dbReference type="Pfam" id="PF07714">
    <property type="entry name" value="PK_Tyr_Ser-Thr"/>
    <property type="match status" value="1"/>
</dbReference>
<dbReference type="PROSITE" id="PS00108">
    <property type="entry name" value="PROTEIN_KINASE_ST"/>
    <property type="match status" value="1"/>
</dbReference>
<keyword evidence="11 16" id="KW-0067">ATP-binding</keyword>
<evidence type="ECO:0000256" key="9">
    <source>
        <dbReference type="ARBA" id="ARBA00022741"/>
    </source>
</evidence>
<dbReference type="InterPro" id="IPR000719">
    <property type="entry name" value="Prot_kinase_dom"/>
</dbReference>
<evidence type="ECO:0000256" key="19">
    <source>
        <dbReference type="SAM" id="SignalP"/>
    </source>
</evidence>
<keyword evidence="5" id="KW-0808">Transferase</keyword>
<gene>
    <name evidence="21" type="ORF">TIFTF001_004088</name>
</gene>
<dbReference type="Pfam" id="PF00560">
    <property type="entry name" value="LRR_1"/>
    <property type="match status" value="3"/>
</dbReference>
<organism evidence="21 22">
    <name type="scientific">Ficus carica</name>
    <name type="common">Common fig</name>
    <dbReference type="NCBI Taxonomy" id="3494"/>
    <lineage>
        <taxon>Eukaryota</taxon>
        <taxon>Viridiplantae</taxon>
        <taxon>Streptophyta</taxon>
        <taxon>Embryophyta</taxon>
        <taxon>Tracheophyta</taxon>
        <taxon>Spermatophyta</taxon>
        <taxon>Magnoliopsida</taxon>
        <taxon>eudicotyledons</taxon>
        <taxon>Gunneridae</taxon>
        <taxon>Pentapetalae</taxon>
        <taxon>rosids</taxon>
        <taxon>fabids</taxon>
        <taxon>Rosales</taxon>
        <taxon>Moraceae</taxon>
        <taxon>Ficeae</taxon>
        <taxon>Ficus</taxon>
    </lineage>
</organism>
<dbReference type="InterPro" id="IPR008271">
    <property type="entry name" value="Ser/Thr_kinase_AS"/>
</dbReference>
<keyword evidence="8" id="KW-0677">Repeat</keyword>
<keyword evidence="6 18" id="KW-0812">Transmembrane</keyword>
<reference evidence="21" key="1">
    <citation type="submission" date="2023-07" db="EMBL/GenBank/DDBJ databases">
        <title>draft genome sequence of fig (Ficus carica).</title>
        <authorList>
            <person name="Takahashi T."/>
            <person name="Nishimura K."/>
        </authorList>
    </citation>
    <scope>NUCLEOTIDE SEQUENCE</scope>
</reference>
<dbReference type="Proteomes" id="UP001187192">
    <property type="component" value="Unassembled WGS sequence"/>
</dbReference>
<dbReference type="PROSITE" id="PS00107">
    <property type="entry name" value="PROTEIN_KINASE_ATP"/>
    <property type="match status" value="1"/>
</dbReference>
<dbReference type="PROSITE" id="PS50011">
    <property type="entry name" value="PROTEIN_KINASE_DOM"/>
    <property type="match status" value="1"/>
</dbReference>
<keyword evidence="4" id="KW-0433">Leucine-rich repeat</keyword>
<keyword evidence="14" id="KW-0675">Receptor</keyword>
<keyword evidence="15" id="KW-0325">Glycoprotein</keyword>
<evidence type="ECO:0000256" key="6">
    <source>
        <dbReference type="ARBA" id="ARBA00022692"/>
    </source>
</evidence>
<evidence type="ECO:0000256" key="14">
    <source>
        <dbReference type="ARBA" id="ARBA00023170"/>
    </source>
</evidence>
<evidence type="ECO:0000313" key="22">
    <source>
        <dbReference type="Proteomes" id="UP001187192"/>
    </source>
</evidence>
<evidence type="ECO:0000313" key="21">
    <source>
        <dbReference type="EMBL" id="GMN33290.1"/>
    </source>
</evidence>
<dbReference type="InterPro" id="IPR032675">
    <property type="entry name" value="LRR_dom_sf"/>
</dbReference>
<feature type="chain" id="PRO_5041675643" description="non-specific serine/threonine protein kinase" evidence="19">
    <location>
        <begin position="23"/>
        <end position="992"/>
    </location>
</feature>
<dbReference type="InterPro" id="IPR017441">
    <property type="entry name" value="Protein_kinase_ATP_BS"/>
</dbReference>
<dbReference type="Gene3D" id="3.30.200.20">
    <property type="entry name" value="Phosphorylase Kinase, domain 1"/>
    <property type="match status" value="1"/>
</dbReference>
<keyword evidence="22" id="KW-1185">Reference proteome</keyword>
<proteinExistence type="predicted"/>
<name>A0AA87ZI45_FICCA</name>
<protein>
    <recommendedName>
        <fullName evidence="2">non-specific serine/threonine protein kinase</fullName>
        <ecNumber evidence="2">2.7.11.1</ecNumber>
    </recommendedName>
</protein>
<feature type="transmembrane region" description="Helical" evidence="18">
    <location>
        <begin position="532"/>
        <end position="555"/>
    </location>
</feature>
<feature type="domain" description="Protein kinase" evidence="20">
    <location>
        <begin position="640"/>
        <end position="913"/>
    </location>
</feature>
<evidence type="ECO:0000256" key="2">
    <source>
        <dbReference type="ARBA" id="ARBA00012513"/>
    </source>
</evidence>
<dbReference type="EMBL" id="BTGU01000004">
    <property type="protein sequence ID" value="GMN33290.1"/>
    <property type="molecule type" value="Genomic_DNA"/>
</dbReference>
<dbReference type="SUPFAM" id="SSF52058">
    <property type="entry name" value="L domain-like"/>
    <property type="match status" value="1"/>
</dbReference>
<dbReference type="FunFam" id="1.10.510.10:FF:000453">
    <property type="entry name" value="LRR receptor-like serine/threonine-protein kinase HSL2"/>
    <property type="match status" value="1"/>
</dbReference>
<evidence type="ECO:0000256" key="10">
    <source>
        <dbReference type="ARBA" id="ARBA00022777"/>
    </source>
</evidence>
<dbReference type="Gene3D" id="3.80.10.10">
    <property type="entry name" value="Ribonuclease Inhibitor"/>
    <property type="match status" value="3"/>
</dbReference>
<dbReference type="PANTHER" id="PTHR45974">
    <property type="entry name" value="RECEPTOR-LIKE PROTEIN 55"/>
    <property type="match status" value="1"/>
</dbReference>
<keyword evidence="3" id="KW-0723">Serine/threonine-protein kinase</keyword>